<comment type="subcellular location">
    <subcellularLocation>
        <location evidence="1">Cell membrane</location>
        <topology evidence="1">Multi-pass membrane protein</topology>
    </subcellularLocation>
</comment>
<dbReference type="STRING" id="1798709.A2538_03970"/>
<dbReference type="Proteomes" id="UP000178254">
    <property type="component" value="Unassembled WGS sequence"/>
</dbReference>
<keyword evidence="3 6" id="KW-0812">Transmembrane</keyword>
<dbReference type="GO" id="GO:0015171">
    <property type="term" value="F:amino acid transmembrane transporter activity"/>
    <property type="evidence" value="ECO:0007669"/>
    <property type="project" value="TreeGrafter"/>
</dbReference>
<keyword evidence="4 6" id="KW-1133">Transmembrane helix</keyword>
<feature type="transmembrane region" description="Helical" evidence="6">
    <location>
        <begin position="41"/>
        <end position="65"/>
    </location>
</feature>
<sequence>MESLILISTILAIHIFAWFTPGPLFVLIIRNSLVYSRKSGIWTAVGIAIGNFIHISYSITGLALIISASPVAFNIIKFLGVGYLIYLAIKTFLIKIETQKADTTSEQHKDISPFQAAKIGFLTNMLSPKASLFFASIFATVMASGSPFWVVIFLWIAMPFNSFIMASILSVFFTQKKVRSIYGNYQHIVNKLLGVALLALAIMIAIHK</sequence>
<protein>
    <recommendedName>
        <fullName evidence="9">Lysine transporter LysE</fullName>
    </recommendedName>
</protein>
<proteinExistence type="predicted"/>
<dbReference type="PANTHER" id="PTHR30086">
    <property type="entry name" value="ARGININE EXPORTER PROTEIN ARGO"/>
    <property type="match status" value="1"/>
</dbReference>
<evidence type="ECO:0000256" key="6">
    <source>
        <dbReference type="SAM" id="Phobius"/>
    </source>
</evidence>
<accession>A0A1F6PBS0</accession>
<dbReference type="Pfam" id="PF01810">
    <property type="entry name" value="LysE"/>
    <property type="match status" value="1"/>
</dbReference>
<comment type="caution">
    <text evidence="7">The sequence shown here is derived from an EMBL/GenBank/DDBJ whole genome shotgun (WGS) entry which is preliminary data.</text>
</comment>
<feature type="transmembrane region" description="Helical" evidence="6">
    <location>
        <begin position="119"/>
        <end position="142"/>
    </location>
</feature>
<dbReference type="InterPro" id="IPR001123">
    <property type="entry name" value="LeuE-type"/>
</dbReference>
<organism evidence="7 8">
    <name type="scientific">Candidatus Magasanikbacteria bacterium RIFOXYD2_FULL_41_14</name>
    <dbReference type="NCBI Taxonomy" id="1798709"/>
    <lineage>
        <taxon>Bacteria</taxon>
        <taxon>Candidatus Magasanikiibacteriota</taxon>
    </lineage>
</organism>
<evidence type="ECO:0008006" key="9">
    <source>
        <dbReference type="Google" id="ProtNLM"/>
    </source>
</evidence>
<keyword evidence="2" id="KW-1003">Cell membrane</keyword>
<evidence type="ECO:0000256" key="5">
    <source>
        <dbReference type="ARBA" id="ARBA00023136"/>
    </source>
</evidence>
<evidence type="ECO:0000313" key="7">
    <source>
        <dbReference type="EMBL" id="OGH93615.1"/>
    </source>
</evidence>
<evidence type="ECO:0000256" key="4">
    <source>
        <dbReference type="ARBA" id="ARBA00022989"/>
    </source>
</evidence>
<dbReference type="GO" id="GO:0005886">
    <property type="term" value="C:plasma membrane"/>
    <property type="evidence" value="ECO:0007669"/>
    <property type="project" value="UniProtKB-SubCell"/>
</dbReference>
<dbReference type="PIRSF" id="PIRSF006324">
    <property type="entry name" value="LeuE"/>
    <property type="match status" value="1"/>
</dbReference>
<keyword evidence="5 6" id="KW-0472">Membrane</keyword>
<feature type="transmembrane region" description="Helical" evidence="6">
    <location>
        <begin position="148"/>
        <end position="173"/>
    </location>
</feature>
<feature type="transmembrane region" description="Helical" evidence="6">
    <location>
        <begin position="6"/>
        <end position="29"/>
    </location>
</feature>
<dbReference type="PANTHER" id="PTHR30086:SF21">
    <property type="entry name" value="TRANSPORT PROTEIN"/>
    <property type="match status" value="1"/>
</dbReference>
<gene>
    <name evidence="7" type="ORF">A2538_03970</name>
</gene>
<dbReference type="EMBL" id="MFRE01000026">
    <property type="protein sequence ID" value="OGH93615.1"/>
    <property type="molecule type" value="Genomic_DNA"/>
</dbReference>
<feature type="transmembrane region" description="Helical" evidence="6">
    <location>
        <begin position="185"/>
        <end position="206"/>
    </location>
</feature>
<evidence type="ECO:0000256" key="3">
    <source>
        <dbReference type="ARBA" id="ARBA00022692"/>
    </source>
</evidence>
<name>A0A1F6PBS0_9BACT</name>
<dbReference type="AlphaFoldDB" id="A0A1F6PBS0"/>
<evidence type="ECO:0000256" key="1">
    <source>
        <dbReference type="ARBA" id="ARBA00004651"/>
    </source>
</evidence>
<evidence type="ECO:0000313" key="8">
    <source>
        <dbReference type="Proteomes" id="UP000178254"/>
    </source>
</evidence>
<feature type="transmembrane region" description="Helical" evidence="6">
    <location>
        <begin position="71"/>
        <end position="89"/>
    </location>
</feature>
<evidence type="ECO:0000256" key="2">
    <source>
        <dbReference type="ARBA" id="ARBA00022475"/>
    </source>
</evidence>
<reference evidence="7 8" key="1">
    <citation type="journal article" date="2016" name="Nat. Commun.">
        <title>Thousands of microbial genomes shed light on interconnected biogeochemical processes in an aquifer system.</title>
        <authorList>
            <person name="Anantharaman K."/>
            <person name="Brown C.T."/>
            <person name="Hug L.A."/>
            <person name="Sharon I."/>
            <person name="Castelle C.J."/>
            <person name="Probst A.J."/>
            <person name="Thomas B.C."/>
            <person name="Singh A."/>
            <person name="Wilkins M.J."/>
            <person name="Karaoz U."/>
            <person name="Brodie E.L."/>
            <person name="Williams K.H."/>
            <person name="Hubbard S.S."/>
            <person name="Banfield J.F."/>
        </authorList>
    </citation>
    <scope>NUCLEOTIDE SEQUENCE [LARGE SCALE GENOMIC DNA]</scope>
</reference>